<protein>
    <submittedName>
        <fullName evidence="10">Protease-4</fullName>
    </submittedName>
</protein>
<dbReference type="NCBIfam" id="TIGR00705">
    <property type="entry name" value="SppA_67K"/>
    <property type="match status" value="1"/>
</dbReference>
<dbReference type="InterPro" id="IPR002142">
    <property type="entry name" value="Peptidase_S49"/>
</dbReference>
<name>A0A1I1NT62_9GAMM</name>
<dbReference type="InterPro" id="IPR029045">
    <property type="entry name" value="ClpP/crotonase-like_dom_sf"/>
</dbReference>
<dbReference type="STRING" id="1123010.SAMN02745724_03180"/>
<keyword evidence="5" id="KW-0720">Serine protease</keyword>
<sequence>MIKKFFIGFWNTLNFSRRLILNFFFLFIVIAIVIAASSNEDEIIIEPGSALVLNISGFIVEQQKYVDPFEAAIGDSMGKSDEPPEILLDDIITAIDSAASDKNIKVMVLDLRNMRNTHLNKLKEVSDALIRFKNAKKKIIATGDYYSQAQYYLAAYADEISMHPYGWMGVEGYAMYPMYFKDAIEKLSVSQHIFRVGTYKSAVEPFIRNNMSEPAKASAQAWLGALWQEYKTDIALQRNFDINNFDEKMDDFLSKFKTANGDSGQYALDNGWVDSLKTKEEIRQQLIALVGKDIKGKSFKRVSLKDYLKTIKPPIPFINPLTEKVAIVVAKGNIVDGKRKAGQIGGDSTAALLRKARLDEKVKAVVLRIDSGGGSMFASEVIRAEVLALKESGKPVIASMSSVAASGGYWIASAANEIWAAPSTITGSIGIFGTIMTFDKTLAKLGVYSDGVSTTEMAGFSPMRELNPKLGQMIQMSIERGYERFLTIVGEARGLSIEEVDAIAQGRVWIASKAKELGLVDHLGNKQDAIEAAAKLASLKYYDVITIEQELSTKDKFIQELLSNAHVKSFLNLEQNDNTFEAGLQSQVGSMIYKLHSQVQSLKDYNDPNAVYARCLVCDIN</sequence>
<gene>
    <name evidence="10" type="ORF">SAMN02745724_03180</name>
</gene>
<evidence type="ECO:0000256" key="4">
    <source>
        <dbReference type="ARBA" id="ARBA00022801"/>
    </source>
</evidence>
<dbReference type="CDD" id="cd07023">
    <property type="entry name" value="S49_Sppa_N_C"/>
    <property type="match status" value="1"/>
</dbReference>
<dbReference type="Gene3D" id="6.20.330.10">
    <property type="match status" value="1"/>
</dbReference>
<dbReference type="SUPFAM" id="SSF52096">
    <property type="entry name" value="ClpP/crotonase"/>
    <property type="match status" value="2"/>
</dbReference>
<dbReference type="InterPro" id="IPR004635">
    <property type="entry name" value="Pept_S49_SppA"/>
</dbReference>
<evidence type="ECO:0000256" key="6">
    <source>
        <dbReference type="ARBA" id="ARBA00023136"/>
    </source>
</evidence>
<dbReference type="OrthoDB" id="9764363at2"/>
<comment type="subcellular location">
    <subcellularLocation>
        <location evidence="1">Membrane</location>
    </subcellularLocation>
</comment>
<dbReference type="AlphaFoldDB" id="A0A1I1NT62"/>
<evidence type="ECO:0000259" key="9">
    <source>
        <dbReference type="Pfam" id="PF01343"/>
    </source>
</evidence>
<dbReference type="PANTHER" id="PTHR33209">
    <property type="entry name" value="PROTEASE 4"/>
    <property type="match status" value="1"/>
</dbReference>
<accession>A0A1I1NT62</accession>
<feature type="active site" description="Proton donor/acceptor" evidence="7">
    <location>
        <position position="200"/>
    </location>
</feature>
<dbReference type="GO" id="GO:0008236">
    <property type="term" value="F:serine-type peptidase activity"/>
    <property type="evidence" value="ECO:0007669"/>
    <property type="project" value="UniProtKB-KW"/>
</dbReference>
<keyword evidence="11" id="KW-1185">Reference proteome</keyword>
<evidence type="ECO:0000313" key="10">
    <source>
        <dbReference type="EMBL" id="SFD00809.1"/>
    </source>
</evidence>
<dbReference type="GO" id="GO:0006465">
    <property type="term" value="P:signal peptide processing"/>
    <property type="evidence" value="ECO:0007669"/>
    <property type="project" value="InterPro"/>
</dbReference>
<dbReference type="CDD" id="cd07018">
    <property type="entry name" value="S49_SppA_67K_type"/>
    <property type="match status" value="1"/>
</dbReference>
<keyword evidence="8" id="KW-0812">Transmembrane</keyword>
<dbReference type="InterPro" id="IPR004634">
    <property type="entry name" value="Pept_S49_pIV"/>
</dbReference>
<reference evidence="10 11" key="1">
    <citation type="submission" date="2016-10" db="EMBL/GenBank/DDBJ databases">
        <authorList>
            <person name="de Groot N.N."/>
        </authorList>
    </citation>
    <scope>NUCLEOTIDE SEQUENCE [LARGE SCALE GENOMIC DNA]</scope>
    <source>
        <strain evidence="10 11">DSM 6059</strain>
    </source>
</reference>
<evidence type="ECO:0000256" key="3">
    <source>
        <dbReference type="ARBA" id="ARBA00022670"/>
    </source>
</evidence>
<keyword evidence="6 8" id="KW-0472">Membrane</keyword>
<dbReference type="InterPro" id="IPR047217">
    <property type="entry name" value="S49_SppA_67K_type_N"/>
</dbReference>
<keyword evidence="4" id="KW-0378">Hydrolase</keyword>
<evidence type="ECO:0000313" key="11">
    <source>
        <dbReference type="Proteomes" id="UP000198862"/>
    </source>
</evidence>
<evidence type="ECO:0000256" key="5">
    <source>
        <dbReference type="ARBA" id="ARBA00022825"/>
    </source>
</evidence>
<dbReference type="GO" id="GO:0016020">
    <property type="term" value="C:membrane"/>
    <property type="evidence" value="ECO:0007669"/>
    <property type="project" value="UniProtKB-SubCell"/>
</dbReference>
<dbReference type="Proteomes" id="UP000198862">
    <property type="component" value="Unassembled WGS sequence"/>
</dbReference>
<feature type="active site" description="Nucleophile" evidence="7">
    <location>
        <position position="406"/>
    </location>
</feature>
<evidence type="ECO:0000256" key="8">
    <source>
        <dbReference type="SAM" id="Phobius"/>
    </source>
</evidence>
<proteinExistence type="inferred from homology"/>
<organism evidence="10 11">
    <name type="scientific">Pseudoalteromonas denitrificans DSM 6059</name>
    <dbReference type="NCBI Taxonomy" id="1123010"/>
    <lineage>
        <taxon>Bacteria</taxon>
        <taxon>Pseudomonadati</taxon>
        <taxon>Pseudomonadota</taxon>
        <taxon>Gammaproteobacteria</taxon>
        <taxon>Alteromonadales</taxon>
        <taxon>Pseudoalteromonadaceae</taxon>
        <taxon>Pseudoalteromonas</taxon>
    </lineage>
</organism>
<dbReference type="Pfam" id="PF01343">
    <property type="entry name" value="Peptidase_S49"/>
    <property type="match status" value="2"/>
</dbReference>
<comment type="similarity">
    <text evidence="2">Belongs to the peptidase S49 family.</text>
</comment>
<evidence type="ECO:0000256" key="7">
    <source>
        <dbReference type="PIRSR" id="PIRSR001217-1"/>
    </source>
</evidence>
<evidence type="ECO:0000256" key="1">
    <source>
        <dbReference type="ARBA" id="ARBA00004370"/>
    </source>
</evidence>
<dbReference type="Gene3D" id="3.90.226.10">
    <property type="entry name" value="2-enoyl-CoA Hydratase, Chain A, domain 1"/>
    <property type="match status" value="2"/>
</dbReference>
<keyword evidence="3 10" id="KW-0645">Protease</keyword>
<dbReference type="PANTHER" id="PTHR33209:SF1">
    <property type="entry name" value="PEPTIDASE S49 DOMAIN-CONTAINING PROTEIN"/>
    <property type="match status" value="1"/>
</dbReference>
<feature type="domain" description="Peptidase S49" evidence="9">
    <location>
        <begin position="389"/>
        <end position="539"/>
    </location>
</feature>
<dbReference type="EMBL" id="FOLO01000027">
    <property type="protein sequence ID" value="SFD00809.1"/>
    <property type="molecule type" value="Genomic_DNA"/>
</dbReference>
<keyword evidence="8" id="KW-1133">Transmembrane helix</keyword>
<feature type="transmembrane region" description="Helical" evidence="8">
    <location>
        <begin position="20"/>
        <end position="37"/>
    </location>
</feature>
<dbReference type="InterPro" id="IPR047272">
    <property type="entry name" value="S49_SppA_C"/>
</dbReference>
<dbReference type="NCBIfam" id="TIGR00706">
    <property type="entry name" value="SppA_dom"/>
    <property type="match status" value="1"/>
</dbReference>
<dbReference type="RefSeq" id="WP_091986385.1">
    <property type="nucleotide sequence ID" value="NZ_FOLO01000027.1"/>
</dbReference>
<feature type="domain" description="Peptidase S49" evidence="9">
    <location>
        <begin position="132"/>
        <end position="287"/>
    </location>
</feature>
<evidence type="ECO:0000256" key="2">
    <source>
        <dbReference type="ARBA" id="ARBA00008683"/>
    </source>
</evidence>
<dbReference type="PIRSF" id="PIRSF001217">
    <property type="entry name" value="Protease_4_SppA"/>
    <property type="match status" value="1"/>
</dbReference>